<dbReference type="SUPFAM" id="SSF55729">
    <property type="entry name" value="Acyl-CoA N-acyltransferases (Nat)"/>
    <property type="match status" value="1"/>
</dbReference>
<keyword evidence="2" id="KW-0808">Transferase</keyword>
<evidence type="ECO:0000313" key="2">
    <source>
        <dbReference type="EMBL" id="RLQ97124.1"/>
    </source>
</evidence>
<evidence type="ECO:0000313" key="3">
    <source>
        <dbReference type="Proteomes" id="UP000276770"/>
    </source>
</evidence>
<dbReference type="CDD" id="cd04301">
    <property type="entry name" value="NAT_SF"/>
    <property type="match status" value="1"/>
</dbReference>
<dbReference type="GO" id="GO:0016747">
    <property type="term" value="F:acyltransferase activity, transferring groups other than amino-acyl groups"/>
    <property type="evidence" value="ECO:0007669"/>
    <property type="project" value="InterPro"/>
</dbReference>
<organism evidence="2 3">
    <name type="scientific">Falsibacillus albus</name>
    <dbReference type="NCBI Taxonomy" id="2478915"/>
    <lineage>
        <taxon>Bacteria</taxon>
        <taxon>Bacillati</taxon>
        <taxon>Bacillota</taxon>
        <taxon>Bacilli</taxon>
        <taxon>Bacillales</taxon>
        <taxon>Bacillaceae</taxon>
        <taxon>Falsibacillus</taxon>
    </lineage>
</organism>
<keyword evidence="3" id="KW-1185">Reference proteome</keyword>
<dbReference type="InterPro" id="IPR000182">
    <property type="entry name" value="GNAT_dom"/>
</dbReference>
<dbReference type="PROSITE" id="PS51186">
    <property type="entry name" value="GNAT"/>
    <property type="match status" value="1"/>
</dbReference>
<accession>A0A3L7K4A5</accession>
<sequence>MKIVSLSIISVEERKEFFFEHWGSEEMVLSSGIFQCSTLPGFACMLDENIIGLVSYFERQEYLEVISLDARNEGKGIGSKLLYEVEQLALTLGKKYISLITTNDNIRAIAFYQKRGYRLIEIKENAVNEARKMKPNIPLVAQNGIPIIDEIVLKKVLY</sequence>
<dbReference type="Gene3D" id="3.40.630.30">
    <property type="match status" value="1"/>
</dbReference>
<feature type="domain" description="N-acetyltransferase" evidence="1">
    <location>
        <begin position="1"/>
        <end position="138"/>
    </location>
</feature>
<reference evidence="2 3" key="1">
    <citation type="submission" date="2018-10" db="EMBL/GenBank/DDBJ databases">
        <title>Falsibacillus sp. genome draft.</title>
        <authorList>
            <person name="Shi S."/>
        </authorList>
    </citation>
    <scope>NUCLEOTIDE SEQUENCE [LARGE SCALE GENOMIC DNA]</scope>
    <source>
        <strain evidence="2 3">GY 10110</strain>
    </source>
</reference>
<dbReference type="EMBL" id="RCVZ01000002">
    <property type="protein sequence ID" value="RLQ97124.1"/>
    <property type="molecule type" value="Genomic_DNA"/>
</dbReference>
<dbReference type="RefSeq" id="WP_121679074.1">
    <property type="nucleotide sequence ID" value="NZ_RCVZ01000002.1"/>
</dbReference>
<protein>
    <submittedName>
        <fullName evidence="2">GNAT family N-acetyltransferase</fullName>
    </submittedName>
</protein>
<dbReference type="Pfam" id="PF00583">
    <property type="entry name" value="Acetyltransf_1"/>
    <property type="match status" value="1"/>
</dbReference>
<evidence type="ECO:0000259" key="1">
    <source>
        <dbReference type="PROSITE" id="PS51186"/>
    </source>
</evidence>
<dbReference type="AlphaFoldDB" id="A0A3L7K4A5"/>
<dbReference type="OrthoDB" id="7365228at2"/>
<comment type="caution">
    <text evidence="2">The sequence shown here is derived from an EMBL/GenBank/DDBJ whole genome shotgun (WGS) entry which is preliminary data.</text>
</comment>
<gene>
    <name evidence="2" type="ORF">D9X91_02930</name>
</gene>
<name>A0A3L7K4A5_9BACI</name>
<dbReference type="InterPro" id="IPR016181">
    <property type="entry name" value="Acyl_CoA_acyltransferase"/>
</dbReference>
<proteinExistence type="predicted"/>
<dbReference type="Proteomes" id="UP000276770">
    <property type="component" value="Unassembled WGS sequence"/>
</dbReference>